<evidence type="ECO:0000256" key="2">
    <source>
        <dbReference type="ARBA" id="ARBA00023284"/>
    </source>
</evidence>
<evidence type="ECO:0000313" key="5">
    <source>
        <dbReference type="Proteomes" id="UP000051084"/>
    </source>
</evidence>
<comment type="caution">
    <text evidence="4">The sequence shown here is derived from an EMBL/GenBank/DDBJ whole genome shotgun (WGS) entry which is preliminary data.</text>
</comment>
<accession>A0A0R1UPF6</accession>
<dbReference type="AlphaFoldDB" id="A0A0R1UPF6"/>
<gene>
    <name evidence="4" type="ORF">FC21_GL001078</name>
</gene>
<dbReference type="CDD" id="cd03036">
    <property type="entry name" value="ArsC_like"/>
    <property type="match status" value="1"/>
</dbReference>
<dbReference type="STRING" id="417373.GCA_001570685_00169"/>
<dbReference type="InterPro" id="IPR006504">
    <property type="entry name" value="Tscrpt_reg_Spx/MgsR"/>
</dbReference>
<sequence length="118" mass="13785">MKHFYCYHNCSTCKKAQQWLDTHHITYTATDLVATPPTAAQFLSWFEQFDHPLKYYFNTSGQHYRQQNLKALVPTLTPQQAAELLSSDGMLIKRPLMVDEHHLTCGFKVAEYTDKWSE</sequence>
<protein>
    <submittedName>
        <fullName evidence="4">Arsenate reductase</fullName>
    </submittedName>
</protein>
<dbReference type="OrthoDB" id="9794155at2"/>
<dbReference type="PATRIC" id="fig|1423742.4.peg.1120"/>
<dbReference type="EMBL" id="AZGC01000026">
    <property type="protein sequence ID" value="KRL95031.1"/>
    <property type="molecule type" value="Genomic_DNA"/>
</dbReference>
<dbReference type="SUPFAM" id="SSF52833">
    <property type="entry name" value="Thioredoxin-like"/>
    <property type="match status" value="1"/>
</dbReference>
<organism evidence="4 5">
    <name type="scientific">Limosilactobacillus equigenerosi DSM 18793 = JCM 14505</name>
    <dbReference type="NCBI Taxonomy" id="1423742"/>
    <lineage>
        <taxon>Bacteria</taxon>
        <taxon>Bacillati</taxon>
        <taxon>Bacillota</taxon>
        <taxon>Bacilli</taxon>
        <taxon>Lactobacillales</taxon>
        <taxon>Lactobacillaceae</taxon>
        <taxon>Limosilactobacillus</taxon>
    </lineage>
</organism>
<dbReference type="PANTHER" id="PTHR30041">
    <property type="entry name" value="ARSENATE REDUCTASE"/>
    <property type="match status" value="1"/>
</dbReference>
<comment type="similarity">
    <text evidence="3">Belongs to the ArsC family.</text>
</comment>
<dbReference type="Pfam" id="PF03960">
    <property type="entry name" value="ArsC"/>
    <property type="match status" value="1"/>
</dbReference>
<name>A0A0R1UPF6_9LACO</name>
<reference evidence="4 5" key="1">
    <citation type="journal article" date="2015" name="Genome Announc.">
        <title>Expanding the biotechnology potential of lactobacilli through comparative genomics of 213 strains and associated genera.</title>
        <authorList>
            <person name="Sun Z."/>
            <person name="Harris H.M."/>
            <person name="McCann A."/>
            <person name="Guo C."/>
            <person name="Argimon S."/>
            <person name="Zhang W."/>
            <person name="Yang X."/>
            <person name="Jeffery I.B."/>
            <person name="Cooney J.C."/>
            <person name="Kagawa T.F."/>
            <person name="Liu W."/>
            <person name="Song Y."/>
            <person name="Salvetti E."/>
            <person name="Wrobel A."/>
            <person name="Rasinkangas P."/>
            <person name="Parkhill J."/>
            <person name="Rea M.C."/>
            <person name="O'Sullivan O."/>
            <person name="Ritari J."/>
            <person name="Douillard F.P."/>
            <person name="Paul Ross R."/>
            <person name="Yang R."/>
            <person name="Briner A.E."/>
            <person name="Felis G.E."/>
            <person name="de Vos W.M."/>
            <person name="Barrangou R."/>
            <person name="Klaenhammer T.R."/>
            <person name="Caufield P.W."/>
            <person name="Cui Y."/>
            <person name="Zhang H."/>
            <person name="O'Toole P.W."/>
        </authorList>
    </citation>
    <scope>NUCLEOTIDE SEQUENCE [LARGE SCALE GENOMIC DNA]</scope>
    <source>
        <strain evidence="4 5">DSM 18793</strain>
    </source>
</reference>
<evidence type="ECO:0000256" key="1">
    <source>
        <dbReference type="ARBA" id="ARBA00023157"/>
    </source>
</evidence>
<dbReference type="Proteomes" id="UP000051084">
    <property type="component" value="Unassembled WGS sequence"/>
</dbReference>
<keyword evidence="5" id="KW-1185">Reference proteome</keyword>
<dbReference type="NCBIfam" id="TIGR01617">
    <property type="entry name" value="arsC_related"/>
    <property type="match status" value="1"/>
</dbReference>
<evidence type="ECO:0000256" key="3">
    <source>
        <dbReference type="PROSITE-ProRule" id="PRU01282"/>
    </source>
</evidence>
<dbReference type="Gene3D" id="3.40.30.10">
    <property type="entry name" value="Glutaredoxin"/>
    <property type="match status" value="1"/>
</dbReference>
<dbReference type="InterPro" id="IPR036249">
    <property type="entry name" value="Thioredoxin-like_sf"/>
</dbReference>
<evidence type="ECO:0000313" key="4">
    <source>
        <dbReference type="EMBL" id="KRL95031.1"/>
    </source>
</evidence>
<dbReference type="InterPro" id="IPR006660">
    <property type="entry name" value="Arsenate_reductase-like"/>
</dbReference>
<proteinExistence type="inferred from homology"/>
<dbReference type="RefSeq" id="WP_056995523.1">
    <property type="nucleotide sequence ID" value="NZ_AZGC01000026.1"/>
</dbReference>
<keyword evidence="2" id="KW-0676">Redox-active center</keyword>
<dbReference type="PROSITE" id="PS51353">
    <property type="entry name" value="ARSC"/>
    <property type="match status" value="1"/>
</dbReference>
<keyword evidence="1" id="KW-1015">Disulfide bond</keyword>
<dbReference type="PANTHER" id="PTHR30041:SF8">
    <property type="entry name" value="PROTEIN YFFB"/>
    <property type="match status" value="1"/>
</dbReference>